<sequence length="155" mass="17113">MYTIRYPPPSPPAENHANPGLKVTDSVFIEVTRGGFWRRYCTSAKVGGGPRAPPPTLCWHSFVDAEKSRQTSANRLRHGLRDTSFLTLLSNIGWTSQNEVLGKATADVFAYIILQVNLRRDLPPSLCQDLRRAFAVTSALTSALPPHPPSDTDQL</sequence>
<proteinExistence type="predicted"/>
<evidence type="ECO:0000313" key="2">
    <source>
        <dbReference type="Proteomes" id="UP001362999"/>
    </source>
</evidence>
<reference evidence="1 2" key="1">
    <citation type="journal article" date="2024" name="J Genomics">
        <title>Draft genome sequencing and assembly of Favolaschia claudopus CIRM-BRFM 2984 isolated from oak limbs.</title>
        <authorList>
            <person name="Navarro D."/>
            <person name="Drula E."/>
            <person name="Chaduli D."/>
            <person name="Cazenave R."/>
            <person name="Ahrendt S."/>
            <person name="Wang J."/>
            <person name="Lipzen A."/>
            <person name="Daum C."/>
            <person name="Barry K."/>
            <person name="Grigoriev I.V."/>
            <person name="Favel A."/>
            <person name="Rosso M.N."/>
            <person name="Martin F."/>
        </authorList>
    </citation>
    <scope>NUCLEOTIDE SEQUENCE [LARGE SCALE GENOMIC DNA]</scope>
    <source>
        <strain evidence="1 2">CIRM-BRFM 2984</strain>
    </source>
</reference>
<organism evidence="1 2">
    <name type="scientific">Favolaschia claudopus</name>
    <dbReference type="NCBI Taxonomy" id="2862362"/>
    <lineage>
        <taxon>Eukaryota</taxon>
        <taxon>Fungi</taxon>
        <taxon>Dikarya</taxon>
        <taxon>Basidiomycota</taxon>
        <taxon>Agaricomycotina</taxon>
        <taxon>Agaricomycetes</taxon>
        <taxon>Agaricomycetidae</taxon>
        <taxon>Agaricales</taxon>
        <taxon>Marasmiineae</taxon>
        <taxon>Mycenaceae</taxon>
        <taxon>Favolaschia</taxon>
    </lineage>
</organism>
<name>A0AAW0BUH4_9AGAR</name>
<keyword evidence="2" id="KW-1185">Reference proteome</keyword>
<dbReference type="EMBL" id="JAWWNJ010000026">
    <property type="protein sequence ID" value="KAK7029871.1"/>
    <property type="molecule type" value="Genomic_DNA"/>
</dbReference>
<protein>
    <submittedName>
        <fullName evidence="1">Uncharacterized protein</fullName>
    </submittedName>
</protein>
<comment type="caution">
    <text evidence="1">The sequence shown here is derived from an EMBL/GenBank/DDBJ whole genome shotgun (WGS) entry which is preliminary data.</text>
</comment>
<dbReference type="AlphaFoldDB" id="A0AAW0BUH4"/>
<dbReference type="Proteomes" id="UP001362999">
    <property type="component" value="Unassembled WGS sequence"/>
</dbReference>
<gene>
    <name evidence="1" type="ORF">R3P38DRAFT_3188771</name>
</gene>
<accession>A0AAW0BUH4</accession>
<evidence type="ECO:0000313" key="1">
    <source>
        <dbReference type="EMBL" id="KAK7029871.1"/>
    </source>
</evidence>